<evidence type="ECO:0000313" key="2">
    <source>
        <dbReference type="Proteomes" id="UP001595906"/>
    </source>
</evidence>
<dbReference type="PANTHER" id="PTHR33639:SF2">
    <property type="entry name" value="DUF393 DOMAIN-CONTAINING PROTEIN"/>
    <property type="match status" value="1"/>
</dbReference>
<name>A0ABV8PWI9_9BACT</name>
<proteinExistence type="predicted"/>
<dbReference type="InterPro" id="IPR052927">
    <property type="entry name" value="DCC_oxidoreductase"/>
</dbReference>
<dbReference type="PANTHER" id="PTHR33639">
    <property type="entry name" value="THIOL-DISULFIDE OXIDOREDUCTASE DCC"/>
    <property type="match status" value="1"/>
</dbReference>
<dbReference type="Proteomes" id="UP001595906">
    <property type="component" value="Unassembled WGS sequence"/>
</dbReference>
<comment type="caution">
    <text evidence="1">The sequence shown here is derived from an EMBL/GenBank/DDBJ whole genome shotgun (WGS) entry which is preliminary data.</text>
</comment>
<accession>A0ABV8PWI9</accession>
<dbReference type="Pfam" id="PF04134">
    <property type="entry name" value="DCC1-like"/>
    <property type="match status" value="1"/>
</dbReference>
<organism evidence="1 2">
    <name type="scientific">Parasediminibacterium paludis</name>
    <dbReference type="NCBI Taxonomy" id="908966"/>
    <lineage>
        <taxon>Bacteria</taxon>
        <taxon>Pseudomonadati</taxon>
        <taxon>Bacteroidota</taxon>
        <taxon>Chitinophagia</taxon>
        <taxon>Chitinophagales</taxon>
        <taxon>Chitinophagaceae</taxon>
        <taxon>Parasediminibacterium</taxon>
    </lineage>
</organism>
<reference evidence="2" key="1">
    <citation type="journal article" date="2019" name="Int. J. Syst. Evol. Microbiol.">
        <title>The Global Catalogue of Microorganisms (GCM) 10K type strain sequencing project: providing services to taxonomists for standard genome sequencing and annotation.</title>
        <authorList>
            <consortium name="The Broad Institute Genomics Platform"/>
            <consortium name="The Broad Institute Genome Sequencing Center for Infectious Disease"/>
            <person name="Wu L."/>
            <person name="Ma J."/>
        </authorList>
    </citation>
    <scope>NUCLEOTIDE SEQUENCE [LARGE SCALE GENOMIC DNA]</scope>
    <source>
        <strain evidence="2">CECT 8010</strain>
    </source>
</reference>
<dbReference type="RefSeq" id="WP_379014256.1">
    <property type="nucleotide sequence ID" value="NZ_JBHSDC010000022.1"/>
</dbReference>
<evidence type="ECO:0000313" key="1">
    <source>
        <dbReference type="EMBL" id="MFC4232412.1"/>
    </source>
</evidence>
<dbReference type="InterPro" id="IPR007263">
    <property type="entry name" value="DCC1-like"/>
</dbReference>
<protein>
    <submittedName>
        <fullName evidence="1">Thiol-disulfide oxidoreductase DCC family protein</fullName>
    </submittedName>
</protein>
<keyword evidence="2" id="KW-1185">Reference proteome</keyword>
<gene>
    <name evidence="1" type="ORF">ACFOW1_10950</name>
</gene>
<dbReference type="EMBL" id="JBHSDC010000022">
    <property type="protein sequence ID" value="MFC4232412.1"/>
    <property type="molecule type" value="Genomic_DNA"/>
</dbReference>
<sequence>MTALQDIKQPVILFDGVCNLCNSAVQYVIKHDPNNHFLFASLQSQFGQQVLAANQLSNTNFNSFILLQNGIIYQRSTAALIATKQLSGAIRLLYWCIIVPSFIRDGVYNIIAKNRYKWFGKKDTCWLPSPELKNKFLD</sequence>